<evidence type="ECO:0000256" key="1">
    <source>
        <dbReference type="ARBA" id="ARBA00022723"/>
    </source>
</evidence>
<evidence type="ECO:0000256" key="4">
    <source>
        <dbReference type="PROSITE-ProRule" id="PRU00042"/>
    </source>
</evidence>
<dbReference type="PANTHER" id="PTHR23235:SF120">
    <property type="entry name" value="KRUPPEL-LIKE FACTOR 15"/>
    <property type="match status" value="1"/>
</dbReference>
<sequence length="353" mass="38607">MTLALPLSDLSRNQVLLKVSLPDGAVVFDMKPFESALGTPLPPTDLELHFATTKGDNGLELTMWASSRASSATTTSQNHLGSTWDWQEDFKEESLMEHPPPSATVSPLETSFRACTDSLLDPSSSFLDPIQLPTPPGETSCIPMPQQECQMPDAFSSMDIFSLNGMIWSDFSPVFPDTSEPLPEFPLPASSSYLPPSPGSDVTSSSTHSSYLPLASPAVSSTPSSFPSPKEETQRVPQLGSPPAPGTAPAPTEGNALRPHPCLFPECGRWFTRSYTRNVHMLTHRRSNDPKPFVCTIPGCSEGFSRKHDRLRHEVRQHGRGSNWRCPLCPLSKFYSSQSTLERHISEKHSEGG</sequence>
<accession>A0AA39P0H6</accession>
<dbReference type="GO" id="GO:0000981">
    <property type="term" value="F:DNA-binding transcription factor activity, RNA polymerase II-specific"/>
    <property type="evidence" value="ECO:0007669"/>
    <property type="project" value="TreeGrafter"/>
</dbReference>
<evidence type="ECO:0000259" key="6">
    <source>
        <dbReference type="PROSITE" id="PS50157"/>
    </source>
</evidence>
<dbReference type="SMART" id="SM00355">
    <property type="entry name" value="ZnF_C2H2"/>
    <property type="match status" value="3"/>
</dbReference>
<gene>
    <name evidence="7" type="ORF">IW261DRAFT_1496725</name>
</gene>
<evidence type="ECO:0000313" key="8">
    <source>
        <dbReference type="Proteomes" id="UP001175227"/>
    </source>
</evidence>
<dbReference type="Proteomes" id="UP001175227">
    <property type="component" value="Unassembled WGS sequence"/>
</dbReference>
<feature type="compositionally biased region" description="Polar residues" evidence="5">
    <location>
        <begin position="218"/>
        <end position="227"/>
    </location>
</feature>
<feature type="region of interest" description="Disordered" evidence="5">
    <location>
        <begin position="182"/>
        <end position="258"/>
    </location>
</feature>
<keyword evidence="1" id="KW-0479">Metal-binding</keyword>
<proteinExistence type="predicted"/>
<dbReference type="GO" id="GO:0000978">
    <property type="term" value="F:RNA polymerase II cis-regulatory region sequence-specific DNA binding"/>
    <property type="evidence" value="ECO:0007669"/>
    <property type="project" value="TreeGrafter"/>
</dbReference>
<dbReference type="InterPro" id="IPR036236">
    <property type="entry name" value="Znf_C2H2_sf"/>
</dbReference>
<evidence type="ECO:0000256" key="5">
    <source>
        <dbReference type="SAM" id="MobiDB-lite"/>
    </source>
</evidence>
<dbReference type="GO" id="GO:0008270">
    <property type="term" value="F:zinc ion binding"/>
    <property type="evidence" value="ECO:0007669"/>
    <property type="project" value="UniProtKB-KW"/>
</dbReference>
<protein>
    <recommendedName>
        <fullName evidence="6">C2H2-type domain-containing protein</fullName>
    </recommendedName>
</protein>
<dbReference type="AlphaFoldDB" id="A0AA39P0H6"/>
<keyword evidence="8" id="KW-1185">Reference proteome</keyword>
<comment type="caution">
    <text evidence="7">The sequence shown here is derived from an EMBL/GenBank/DDBJ whole genome shotgun (WGS) entry which is preliminary data.</text>
</comment>
<keyword evidence="2 4" id="KW-0863">Zinc-finger</keyword>
<dbReference type="SUPFAM" id="SSF57667">
    <property type="entry name" value="beta-beta-alpha zinc fingers"/>
    <property type="match status" value="2"/>
</dbReference>
<evidence type="ECO:0000313" key="7">
    <source>
        <dbReference type="EMBL" id="KAK0475269.1"/>
    </source>
</evidence>
<keyword evidence="3" id="KW-0862">Zinc</keyword>
<reference evidence="7" key="1">
    <citation type="submission" date="2023-06" db="EMBL/GenBank/DDBJ databases">
        <authorList>
            <consortium name="Lawrence Berkeley National Laboratory"/>
            <person name="Ahrendt S."/>
            <person name="Sahu N."/>
            <person name="Indic B."/>
            <person name="Wong-Bajracharya J."/>
            <person name="Merenyi Z."/>
            <person name="Ke H.-M."/>
            <person name="Monk M."/>
            <person name="Kocsube S."/>
            <person name="Drula E."/>
            <person name="Lipzen A."/>
            <person name="Balint B."/>
            <person name="Henrissat B."/>
            <person name="Andreopoulos B."/>
            <person name="Martin F.M."/>
            <person name="Harder C.B."/>
            <person name="Rigling D."/>
            <person name="Ford K.L."/>
            <person name="Foster G.D."/>
            <person name="Pangilinan J."/>
            <person name="Papanicolaou A."/>
            <person name="Barry K."/>
            <person name="LaButti K."/>
            <person name="Viragh M."/>
            <person name="Koriabine M."/>
            <person name="Yan M."/>
            <person name="Riley R."/>
            <person name="Champramary S."/>
            <person name="Plett K.L."/>
            <person name="Tsai I.J."/>
            <person name="Slot J."/>
            <person name="Sipos G."/>
            <person name="Plett J."/>
            <person name="Nagy L.G."/>
            <person name="Grigoriev I.V."/>
        </authorList>
    </citation>
    <scope>NUCLEOTIDE SEQUENCE</scope>
    <source>
        <strain evidence="7">ICMP 16352</strain>
    </source>
</reference>
<dbReference type="InterPro" id="IPR013087">
    <property type="entry name" value="Znf_C2H2_type"/>
</dbReference>
<organism evidence="7 8">
    <name type="scientific">Armillaria novae-zelandiae</name>
    <dbReference type="NCBI Taxonomy" id="153914"/>
    <lineage>
        <taxon>Eukaryota</taxon>
        <taxon>Fungi</taxon>
        <taxon>Dikarya</taxon>
        <taxon>Basidiomycota</taxon>
        <taxon>Agaricomycotina</taxon>
        <taxon>Agaricomycetes</taxon>
        <taxon>Agaricomycetidae</taxon>
        <taxon>Agaricales</taxon>
        <taxon>Marasmiineae</taxon>
        <taxon>Physalacriaceae</taxon>
        <taxon>Armillaria</taxon>
    </lineage>
</organism>
<dbReference type="PROSITE" id="PS00028">
    <property type="entry name" value="ZINC_FINGER_C2H2_1"/>
    <property type="match status" value="2"/>
</dbReference>
<dbReference type="EMBL" id="JAUEPR010000024">
    <property type="protein sequence ID" value="KAK0475269.1"/>
    <property type="molecule type" value="Genomic_DNA"/>
</dbReference>
<dbReference type="PROSITE" id="PS50157">
    <property type="entry name" value="ZINC_FINGER_C2H2_2"/>
    <property type="match status" value="1"/>
</dbReference>
<name>A0AA39P0H6_9AGAR</name>
<evidence type="ECO:0000256" key="3">
    <source>
        <dbReference type="ARBA" id="ARBA00022833"/>
    </source>
</evidence>
<dbReference type="PANTHER" id="PTHR23235">
    <property type="entry name" value="KRUEPPEL-LIKE TRANSCRIPTION FACTOR"/>
    <property type="match status" value="1"/>
</dbReference>
<feature type="domain" description="C2H2-type" evidence="6">
    <location>
        <begin position="260"/>
        <end position="289"/>
    </location>
</feature>
<dbReference type="Gene3D" id="3.30.160.60">
    <property type="entry name" value="Classic Zinc Finger"/>
    <property type="match status" value="2"/>
</dbReference>
<evidence type="ECO:0000256" key="2">
    <source>
        <dbReference type="ARBA" id="ARBA00022771"/>
    </source>
</evidence>
<feature type="compositionally biased region" description="Low complexity" evidence="5">
    <location>
        <begin position="187"/>
        <end position="216"/>
    </location>
</feature>